<dbReference type="RefSeq" id="WP_170185224.1">
    <property type="nucleotide sequence ID" value="NZ_RJKM01000001.1"/>
</dbReference>
<dbReference type="EMBL" id="RJKM01000001">
    <property type="protein sequence ID" value="ROP40371.1"/>
    <property type="molecule type" value="Genomic_DNA"/>
</dbReference>
<evidence type="ECO:0000313" key="3">
    <source>
        <dbReference type="EMBL" id="ROP40371.1"/>
    </source>
</evidence>
<dbReference type="Proteomes" id="UP000268727">
    <property type="component" value="Unassembled WGS sequence"/>
</dbReference>
<organism evidence="3 4">
    <name type="scientific">Saccharothrix texasensis</name>
    <dbReference type="NCBI Taxonomy" id="103734"/>
    <lineage>
        <taxon>Bacteria</taxon>
        <taxon>Bacillati</taxon>
        <taxon>Actinomycetota</taxon>
        <taxon>Actinomycetes</taxon>
        <taxon>Pseudonocardiales</taxon>
        <taxon>Pseudonocardiaceae</taxon>
        <taxon>Saccharothrix</taxon>
    </lineage>
</organism>
<dbReference type="Pfam" id="PF12079">
    <property type="entry name" value="DUF3558"/>
    <property type="match status" value="1"/>
</dbReference>
<reference evidence="3 4" key="1">
    <citation type="submission" date="2018-11" db="EMBL/GenBank/DDBJ databases">
        <title>Sequencing the genomes of 1000 actinobacteria strains.</title>
        <authorList>
            <person name="Klenk H.-P."/>
        </authorList>
    </citation>
    <scope>NUCLEOTIDE SEQUENCE [LARGE SCALE GENOMIC DNA]</scope>
    <source>
        <strain evidence="3 4">DSM 44231</strain>
    </source>
</reference>
<gene>
    <name evidence="3" type="ORF">EDD40_5779</name>
</gene>
<evidence type="ECO:0000256" key="1">
    <source>
        <dbReference type="SAM" id="MobiDB-lite"/>
    </source>
</evidence>
<feature type="signal peptide" evidence="2">
    <location>
        <begin position="1"/>
        <end position="23"/>
    </location>
</feature>
<feature type="region of interest" description="Disordered" evidence="1">
    <location>
        <begin position="25"/>
        <end position="54"/>
    </location>
</feature>
<dbReference type="PROSITE" id="PS51257">
    <property type="entry name" value="PROKAR_LIPOPROTEIN"/>
    <property type="match status" value="1"/>
</dbReference>
<dbReference type="InterPro" id="IPR024520">
    <property type="entry name" value="DUF3558"/>
</dbReference>
<name>A0A3N1HCZ4_9PSEU</name>
<accession>A0A3N1HCZ4</accession>
<evidence type="ECO:0000256" key="2">
    <source>
        <dbReference type="SAM" id="SignalP"/>
    </source>
</evidence>
<keyword evidence="4" id="KW-1185">Reference proteome</keyword>
<feature type="chain" id="PRO_5038664260" evidence="2">
    <location>
        <begin position="24"/>
        <end position="177"/>
    </location>
</feature>
<sequence length="177" mass="17328">MNPRTTVAALAVLFAAVACGGPAAEQSAPTGATTSSGATAPAVGPSRGGPLDGLDPCTLLTKAEAEQVTGAQGADPVVEQLGSARVCNFSPAAGRLGVGVRTTSGLAAVQSNGNVVQDLVVGRHQAKQAVGATGSCGIFIGVTESSRVDVVLGAGSPDEDPCPAAMRVAELVEPRLP</sequence>
<dbReference type="AlphaFoldDB" id="A0A3N1HCZ4"/>
<protein>
    <submittedName>
        <fullName evidence="3">Uncharacterized protein DUF3558</fullName>
    </submittedName>
</protein>
<evidence type="ECO:0000313" key="4">
    <source>
        <dbReference type="Proteomes" id="UP000268727"/>
    </source>
</evidence>
<proteinExistence type="predicted"/>
<keyword evidence="2" id="KW-0732">Signal</keyword>
<feature type="compositionally biased region" description="Low complexity" evidence="1">
    <location>
        <begin position="27"/>
        <end position="42"/>
    </location>
</feature>
<comment type="caution">
    <text evidence="3">The sequence shown here is derived from an EMBL/GenBank/DDBJ whole genome shotgun (WGS) entry which is preliminary data.</text>
</comment>